<evidence type="ECO:0008006" key="2">
    <source>
        <dbReference type="Google" id="ProtNLM"/>
    </source>
</evidence>
<accession>A0A381X2U6</accession>
<evidence type="ECO:0000313" key="1">
    <source>
        <dbReference type="EMBL" id="SVA59045.1"/>
    </source>
</evidence>
<dbReference type="SUPFAM" id="SSF53927">
    <property type="entry name" value="Cytidine deaminase-like"/>
    <property type="match status" value="1"/>
</dbReference>
<dbReference type="EMBL" id="UINC01013710">
    <property type="protein sequence ID" value="SVA59045.1"/>
    <property type="molecule type" value="Genomic_DNA"/>
</dbReference>
<sequence>MCAGAIINSRVSNLIFGAYDEEKGCCGSLYQLCGDRRLDSRTAVKGGVEEDKCTAILQEFFNLKRDKGTI</sequence>
<dbReference type="GO" id="GO:0002100">
    <property type="term" value="P:tRNA wobble adenosine to inosine editing"/>
    <property type="evidence" value="ECO:0007669"/>
    <property type="project" value="InterPro"/>
</dbReference>
<dbReference type="InterPro" id="IPR016193">
    <property type="entry name" value="Cytidine_deaminase-like"/>
</dbReference>
<protein>
    <recommendedName>
        <fullName evidence="2">CMP/dCMP-type deaminase domain-containing protein</fullName>
    </recommendedName>
</protein>
<dbReference type="GO" id="GO:0008251">
    <property type="term" value="F:tRNA-specific adenosine deaminase activity"/>
    <property type="evidence" value="ECO:0007669"/>
    <property type="project" value="InterPro"/>
</dbReference>
<name>A0A381X2U6_9ZZZZ</name>
<organism evidence="1">
    <name type="scientific">marine metagenome</name>
    <dbReference type="NCBI Taxonomy" id="408172"/>
    <lineage>
        <taxon>unclassified sequences</taxon>
        <taxon>metagenomes</taxon>
        <taxon>ecological metagenomes</taxon>
    </lineage>
</organism>
<dbReference type="AlphaFoldDB" id="A0A381X2U6"/>
<gene>
    <name evidence="1" type="ORF">METZ01_LOCUS111899</name>
</gene>
<proteinExistence type="predicted"/>
<reference evidence="1" key="1">
    <citation type="submission" date="2018-05" db="EMBL/GenBank/DDBJ databases">
        <authorList>
            <person name="Lanie J.A."/>
            <person name="Ng W.-L."/>
            <person name="Kazmierczak K.M."/>
            <person name="Andrzejewski T.M."/>
            <person name="Davidsen T.M."/>
            <person name="Wayne K.J."/>
            <person name="Tettelin H."/>
            <person name="Glass J.I."/>
            <person name="Rusch D."/>
            <person name="Podicherti R."/>
            <person name="Tsui H.-C.T."/>
            <person name="Winkler M.E."/>
        </authorList>
    </citation>
    <scope>NUCLEOTIDE SEQUENCE</scope>
</reference>
<dbReference type="Gene3D" id="3.40.140.10">
    <property type="entry name" value="Cytidine Deaminase, domain 2"/>
    <property type="match status" value="1"/>
</dbReference>